<dbReference type="Proteomes" id="UP001151532">
    <property type="component" value="Chromosome 14"/>
</dbReference>
<proteinExistence type="predicted"/>
<gene>
    <name evidence="2" type="ORF">OIU79_020043</name>
</gene>
<dbReference type="AlphaFoldDB" id="A0A9Q0SKJ6"/>
<reference evidence="2" key="2">
    <citation type="journal article" date="2023" name="Int. J. Mol. Sci.">
        <title>De Novo Assembly and Annotation of 11 Diverse Shrub Willow (Salix) Genomes Reveals Novel Gene Organization in Sex-Linked Regions.</title>
        <authorList>
            <person name="Hyden B."/>
            <person name="Feng K."/>
            <person name="Yates T.B."/>
            <person name="Jawdy S."/>
            <person name="Cereghino C."/>
            <person name="Smart L.B."/>
            <person name="Muchero W."/>
        </authorList>
    </citation>
    <scope>NUCLEOTIDE SEQUENCE</scope>
    <source>
        <tissue evidence="2">Shoot tip</tissue>
    </source>
</reference>
<dbReference type="EMBL" id="JAPFFK010000020">
    <property type="protein sequence ID" value="KAJ6680460.1"/>
    <property type="molecule type" value="Genomic_DNA"/>
</dbReference>
<keyword evidence="3" id="KW-1185">Reference proteome</keyword>
<organism evidence="2 3">
    <name type="scientific">Salix purpurea</name>
    <name type="common">Purple osier willow</name>
    <dbReference type="NCBI Taxonomy" id="77065"/>
    <lineage>
        <taxon>Eukaryota</taxon>
        <taxon>Viridiplantae</taxon>
        <taxon>Streptophyta</taxon>
        <taxon>Embryophyta</taxon>
        <taxon>Tracheophyta</taxon>
        <taxon>Spermatophyta</taxon>
        <taxon>Magnoliopsida</taxon>
        <taxon>eudicotyledons</taxon>
        <taxon>Gunneridae</taxon>
        <taxon>Pentapetalae</taxon>
        <taxon>rosids</taxon>
        <taxon>fabids</taxon>
        <taxon>Malpighiales</taxon>
        <taxon>Salicaceae</taxon>
        <taxon>Saliceae</taxon>
        <taxon>Salix</taxon>
    </lineage>
</organism>
<evidence type="ECO:0000313" key="2">
    <source>
        <dbReference type="EMBL" id="KAJ6680460.1"/>
    </source>
</evidence>
<name>A0A9Q0SKJ6_SALPP</name>
<sequence>MLFSACRVSFYRQGLSKKELVSLCPLAYFGKSPLIGVNLSSSFSKTPPLDEDLSFLEEETDAVPHDHGNGHDHYPDPDQFDEELDNEDDIENYSDLNDFELDSYKELEREREKEKSLRKSWRCWLQRSRDGRL</sequence>
<feature type="region of interest" description="Disordered" evidence="1">
    <location>
        <begin position="54"/>
        <end position="97"/>
    </location>
</feature>
<evidence type="ECO:0000313" key="3">
    <source>
        <dbReference type="Proteomes" id="UP001151532"/>
    </source>
</evidence>
<protein>
    <submittedName>
        <fullName evidence="2">Uncharacterized protein</fullName>
    </submittedName>
</protein>
<reference evidence="2" key="1">
    <citation type="submission" date="2022-11" db="EMBL/GenBank/DDBJ databases">
        <authorList>
            <person name="Hyden B.L."/>
            <person name="Feng K."/>
            <person name="Yates T."/>
            <person name="Jawdy S."/>
            <person name="Smart L.B."/>
            <person name="Muchero W."/>
        </authorList>
    </citation>
    <scope>NUCLEOTIDE SEQUENCE</scope>
    <source>
        <tissue evidence="2">Shoot tip</tissue>
    </source>
</reference>
<feature type="compositionally biased region" description="Basic and acidic residues" evidence="1">
    <location>
        <begin position="62"/>
        <end position="76"/>
    </location>
</feature>
<comment type="caution">
    <text evidence="2">The sequence shown here is derived from an EMBL/GenBank/DDBJ whole genome shotgun (WGS) entry which is preliminary data.</text>
</comment>
<evidence type="ECO:0000256" key="1">
    <source>
        <dbReference type="SAM" id="MobiDB-lite"/>
    </source>
</evidence>
<feature type="compositionally biased region" description="Acidic residues" evidence="1">
    <location>
        <begin position="78"/>
        <end position="97"/>
    </location>
</feature>
<accession>A0A9Q0SKJ6</accession>